<evidence type="ECO:0000256" key="1">
    <source>
        <dbReference type="SAM" id="MobiDB-lite"/>
    </source>
</evidence>
<evidence type="ECO:0000313" key="3">
    <source>
        <dbReference type="Proteomes" id="UP000245697"/>
    </source>
</evidence>
<evidence type="ECO:0000313" key="2">
    <source>
        <dbReference type="EMBL" id="PWK31078.1"/>
    </source>
</evidence>
<dbReference type="InterPro" id="IPR047603">
    <property type="entry name" value="FxsC_N"/>
</dbReference>
<keyword evidence="3" id="KW-1185">Reference proteome</keyword>
<organism evidence="2 3">
    <name type="scientific">Actinoplanes xinjiangensis</name>
    <dbReference type="NCBI Taxonomy" id="512350"/>
    <lineage>
        <taxon>Bacteria</taxon>
        <taxon>Bacillati</taxon>
        <taxon>Actinomycetota</taxon>
        <taxon>Actinomycetes</taxon>
        <taxon>Micromonosporales</taxon>
        <taxon>Micromonosporaceae</taxon>
        <taxon>Actinoplanes</taxon>
    </lineage>
</organism>
<proteinExistence type="predicted"/>
<dbReference type="Gene3D" id="3.40.50.10140">
    <property type="entry name" value="Toll/interleukin-1 receptor homology (TIR) domain"/>
    <property type="match status" value="1"/>
</dbReference>
<protein>
    <recommendedName>
        <fullName evidence="4">FxsC-like protein</fullName>
    </recommendedName>
</protein>
<dbReference type="RefSeq" id="WP_109602362.1">
    <property type="nucleotide sequence ID" value="NZ_BONA01000091.1"/>
</dbReference>
<dbReference type="NCBIfam" id="NF040588">
    <property type="entry name" value="FxsC_Nterm"/>
    <property type="match status" value="1"/>
</dbReference>
<feature type="region of interest" description="Disordered" evidence="1">
    <location>
        <begin position="365"/>
        <end position="392"/>
    </location>
</feature>
<dbReference type="Proteomes" id="UP000245697">
    <property type="component" value="Unassembled WGS sequence"/>
</dbReference>
<sequence>MNPTPPPPDRCRFFLSYAKSAPGTSSGHRDTDIWVRNCFDDLSTAVARQLGSDPASVGFVDDLLAPGATSKATIAEQLGRAEVFVPLYSPGYFLKSWPMRERAVFLERLGRAYPGRPAAARAHIVPVLWLPVTDRDQETEATAALPLGAGIPEYAENGLRALGRLSAYRHLYHRVIDRLAQRIVDVTERRRLAASRTVPFDGVPVPDLPSGETPFVVAVSTGRGAMPTWQPYGGTPDVPIAEFAATRAEQQGLAVRIVDRADEMKILDGSPGMILVDPWQPGGTAALDVFRGHLHRWVTPVLVADREDPRYPGDGTALLAGAEARLSELGAARVYRALDVEQLAKLMPSVVSEARRHFIRRSAVPLPEGPARPRLGINDPSQRRGFEKSDDE</sequence>
<dbReference type="InterPro" id="IPR035897">
    <property type="entry name" value="Toll_tir_struct_dom_sf"/>
</dbReference>
<accession>A0A316EGX0</accession>
<gene>
    <name evidence="2" type="ORF">BC793_13575</name>
</gene>
<reference evidence="2 3" key="1">
    <citation type="submission" date="2018-05" db="EMBL/GenBank/DDBJ databases">
        <title>Genomic Encyclopedia of Archaeal and Bacterial Type Strains, Phase II (KMG-II): from individual species to whole genera.</title>
        <authorList>
            <person name="Goeker M."/>
        </authorList>
    </citation>
    <scope>NUCLEOTIDE SEQUENCE [LARGE SCALE GENOMIC DNA]</scope>
    <source>
        <strain evidence="2 3">DSM 45184</strain>
    </source>
</reference>
<evidence type="ECO:0008006" key="4">
    <source>
        <dbReference type="Google" id="ProtNLM"/>
    </source>
</evidence>
<comment type="caution">
    <text evidence="2">The sequence shown here is derived from an EMBL/GenBank/DDBJ whole genome shotgun (WGS) entry which is preliminary data.</text>
</comment>
<name>A0A316EGX0_9ACTN</name>
<dbReference type="OrthoDB" id="9150238at2"/>
<dbReference type="EMBL" id="QGGR01000035">
    <property type="protein sequence ID" value="PWK31078.1"/>
    <property type="molecule type" value="Genomic_DNA"/>
</dbReference>
<dbReference type="AlphaFoldDB" id="A0A316EGX0"/>
<feature type="compositionally biased region" description="Basic and acidic residues" evidence="1">
    <location>
        <begin position="381"/>
        <end position="392"/>
    </location>
</feature>